<accession>A0AAN0YT88</accession>
<organism evidence="1 2">
    <name type="scientific">Parageobacillus thermoglucosidasius</name>
    <name type="common">Geobacillus thermoglucosidasius</name>
    <dbReference type="NCBI Taxonomy" id="1426"/>
    <lineage>
        <taxon>Bacteria</taxon>
        <taxon>Bacillati</taxon>
        <taxon>Bacillota</taxon>
        <taxon>Bacilli</taxon>
        <taxon>Bacillales</taxon>
        <taxon>Anoxybacillaceae</taxon>
        <taxon>Parageobacillus</taxon>
    </lineage>
</organism>
<sequence>MDMYSIRQFENCVNMGKILIFVEKSRKINMSSIPWGLCAIRDRRQKYTLLFNEFKHLLLIRLTAKYSLRKRKDQPQSLYTLKACL</sequence>
<dbReference type="Proteomes" id="UP000093052">
    <property type="component" value="Chromosome"/>
</dbReference>
<proteinExistence type="predicted"/>
<dbReference type="KEGG" id="ptl:AOT13_12475"/>
<gene>
    <name evidence="1" type="ORF">BCV53_12485</name>
</gene>
<evidence type="ECO:0000313" key="1">
    <source>
        <dbReference type="EMBL" id="ANZ30843.1"/>
    </source>
</evidence>
<dbReference type="EMBL" id="CP016622">
    <property type="protein sequence ID" value="ANZ30843.1"/>
    <property type="molecule type" value="Genomic_DNA"/>
</dbReference>
<name>A0AAN0YT88_PARTM</name>
<keyword evidence="2" id="KW-1185">Reference proteome</keyword>
<reference evidence="2" key="1">
    <citation type="journal article" date="2016" name="Genome Announc.">
        <title>Complete Genome Sequence of Geobacillus thermoglucosidasius NCIMB 11955, the Progenitor of a Bioethanol Production Strain.</title>
        <authorList>
            <person name="Sheng L."/>
            <person name="Zhang Y."/>
            <person name="Minton N.P."/>
        </authorList>
    </citation>
    <scope>NUCLEOTIDE SEQUENCE [LARGE SCALE GENOMIC DNA]</scope>
    <source>
        <strain evidence="2">NCIMB 11955</strain>
    </source>
</reference>
<evidence type="ECO:0000313" key="2">
    <source>
        <dbReference type="Proteomes" id="UP000093052"/>
    </source>
</evidence>
<protein>
    <submittedName>
        <fullName evidence="1">Uncharacterized protein</fullName>
    </submittedName>
</protein>
<dbReference type="AlphaFoldDB" id="A0AAN0YT88"/>